<sequence>MLGKDWVLLTFAMAKRHPEPFDVMLSEAPPLASLASGGKHLRVNAVKDLFLSGFFVLHCLRQRGLRMTG</sequence>
<reference evidence="1 2" key="1">
    <citation type="submission" date="2017-09" db="EMBL/GenBank/DDBJ databases">
        <title>Depth-based differentiation of microbial function through sediment-hosted aquifers and enrichment of novel symbionts in the deep terrestrial subsurface.</title>
        <authorList>
            <person name="Probst A.J."/>
            <person name="Ladd B."/>
            <person name="Jarett J.K."/>
            <person name="Geller-Mcgrath D.E."/>
            <person name="Sieber C.M."/>
            <person name="Emerson J.B."/>
            <person name="Anantharaman K."/>
            <person name="Thomas B.C."/>
            <person name="Malmstrom R."/>
            <person name="Stieglmeier M."/>
            <person name="Klingl A."/>
            <person name="Woyke T."/>
            <person name="Ryan C.M."/>
            <person name="Banfield J.F."/>
        </authorList>
    </citation>
    <scope>NUCLEOTIDE SEQUENCE [LARGE SCALE GENOMIC DNA]</scope>
    <source>
        <strain evidence="1">CG11_big_fil_rev_8_21_14_0_20_45_26</strain>
    </source>
</reference>
<dbReference type="EMBL" id="PCVY01000023">
    <property type="protein sequence ID" value="PIQ86961.1"/>
    <property type="molecule type" value="Genomic_DNA"/>
</dbReference>
<proteinExistence type="predicted"/>
<dbReference type="Proteomes" id="UP000230859">
    <property type="component" value="Unassembled WGS sequence"/>
</dbReference>
<comment type="caution">
    <text evidence="1">The sequence shown here is derived from an EMBL/GenBank/DDBJ whole genome shotgun (WGS) entry which is preliminary data.</text>
</comment>
<evidence type="ECO:0000313" key="1">
    <source>
        <dbReference type="EMBL" id="PIQ86961.1"/>
    </source>
</evidence>
<dbReference type="AlphaFoldDB" id="A0A2H0LRH3"/>
<evidence type="ECO:0000313" key="2">
    <source>
        <dbReference type="Proteomes" id="UP000230859"/>
    </source>
</evidence>
<name>A0A2H0LRH3_9BACT</name>
<accession>A0A2H0LRH3</accession>
<protein>
    <submittedName>
        <fullName evidence="1">Uncharacterized protein</fullName>
    </submittedName>
</protein>
<gene>
    <name evidence="1" type="ORF">COV74_02750</name>
</gene>
<organism evidence="1 2">
    <name type="scientific">Candidatus Abzuiibacterium crystallinum</name>
    <dbReference type="NCBI Taxonomy" id="1974748"/>
    <lineage>
        <taxon>Bacteria</taxon>
        <taxon>Pseudomonadati</taxon>
        <taxon>Candidatus Omnitrophota</taxon>
        <taxon>Candidatus Abzuiibacterium</taxon>
    </lineage>
</organism>